<protein>
    <submittedName>
        <fullName evidence="1">Uncharacterized protein</fullName>
    </submittedName>
</protein>
<proteinExistence type="predicted"/>
<comment type="caution">
    <text evidence="1">The sequence shown here is derived from an EMBL/GenBank/DDBJ whole genome shotgun (WGS) entry which is preliminary data.</text>
</comment>
<dbReference type="EMBL" id="LAZR01017675">
    <property type="protein sequence ID" value="KKL99451.1"/>
    <property type="molecule type" value="Genomic_DNA"/>
</dbReference>
<sequence>MIKTEYQLEEEIKQLKETLEKQVYEMHCYYYCNSFCRISKSCTCESAHFFMNEYEQKQLFKKAKEAKNEINSCNKEKTS</sequence>
<name>A0A0F9H8Y0_9ZZZZ</name>
<dbReference type="AlphaFoldDB" id="A0A0F9H8Y0"/>
<reference evidence="1" key="1">
    <citation type="journal article" date="2015" name="Nature">
        <title>Complex archaea that bridge the gap between prokaryotes and eukaryotes.</title>
        <authorList>
            <person name="Spang A."/>
            <person name="Saw J.H."/>
            <person name="Jorgensen S.L."/>
            <person name="Zaremba-Niedzwiedzka K."/>
            <person name="Martijn J."/>
            <person name="Lind A.E."/>
            <person name="van Eijk R."/>
            <person name="Schleper C."/>
            <person name="Guy L."/>
            <person name="Ettema T.J."/>
        </authorList>
    </citation>
    <scope>NUCLEOTIDE SEQUENCE</scope>
</reference>
<evidence type="ECO:0000313" key="1">
    <source>
        <dbReference type="EMBL" id="KKL99451.1"/>
    </source>
</evidence>
<accession>A0A0F9H8Y0</accession>
<gene>
    <name evidence="1" type="ORF">LCGC14_1814340</name>
</gene>
<organism evidence="1">
    <name type="scientific">marine sediment metagenome</name>
    <dbReference type="NCBI Taxonomy" id="412755"/>
    <lineage>
        <taxon>unclassified sequences</taxon>
        <taxon>metagenomes</taxon>
        <taxon>ecological metagenomes</taxon>
    </lineage>
</organism>